<organism evidence="12 13">
    <name type="scientific">Bifidobacterium psychraerophilum</name>
    <dbReference type="NCBI Taxonomy" id="218140"/>
    <lineage>
        <taxon>Bacteria</taxon>
        <taxon>Bacillati</taxon>
        <taxon>Actinomycetota</taxon>
        <taxon>Actinomycetes</taxon>
        <taxon>Bifidobacteriales</taxon>
        <taxon>Bifidobacteriaceae</taxon>
        <taxon>Bifidobacterium</taxon>
    </lineage>
</organism>
<dbReference type="STRING" id="218140.BPSY_1826"/>
<name>A0A087CDR8_9BIFI</name>
<dbReference type="InterPro" id="IPR055369">
    <property type="entry name" value="WH2_Lhr"/>
</dbReference>
<dbReference type="InterPro" id="IPR055367">
    <property type="entry name" value="WH4_Lhr"/>
</dbReference>
<keyword evidence="3 12" id="KW-0378">Hydrolase</keyword>
<dbReference type="GO" id="GO:0003678">
    <property type="term" value="F:DNA helicase activity"/>
    <property type="evidence" value="ECO:0007669"/>
    <property type="project" value="UniProtKB-EC"/>
</dbReference>
<dbReference type="Pfam" id="PF00270">
    <property type="entry name" value="DEAD"/>
    <property type="match status" value="1"/>
</dbReference>
<evidence type="ECO:0000313" key="12">
    <source>
        <dbReference type="EMBL" id="KFI81418.1"/>
    </source>
</evidence>
<keyword evidence="1" id="KW-0547">Nucleotide-binding</keyword>
<dbReference type="Proteomes" id="UP000029050">
    <property type="component" value="Unassembled WGS sequence"/>
</dbReference>
<dbReference type="GO" id="GO:0005524">
    <property type="term" value="F:ATP binding"/>
    <property type="evidence" value="ECO:0007669"/>
    <property type="project" value="UniProtKB-KW"/>
</dbReference>
<dbReference type="Pfam" id="PF23236">
    <property type="entry name" value="WHD_2nd_Lhr"/>
    <property type="match status" value="1"/>
</dbReference>
<dbReference type="PROSITE" id="PS51192">
    <property type="entry name" value="HELICASE_ATP_BIND_1"/>
    <property type="match status" value="1"/>
</dbReference>
<dbReference type="SMART" id="SM00487">
    <property type="entry name" value="DEXDc"/>
    <property type="match status" value="1"/>
</dbReference>
<dbReference type="EC" id="3.6.4.12" evidence="12"/>
<dbReference type="InterPro" id="IPR013701">
    <property type="entry name" value="Lhr-like_DEAD/DEAH_assoc"/>
</dbReference>
<keyword evidence="7" id="KW-0234">DNA repair</keyword>
<dbReference type="eggNOG" id="COG1201">
    <property type="taxonomic scope" value="Bacteria"/>
</dbReference>
<gene>
    <name evidence="12" type="ORF">BPSY_1826</name>
</gene>
<keyword evidence="5" id="KW-0067">ATP-binding</keyword>
<evidence type="ECO:0000256" key="5">
    <source>
        <dbReference type="ARBA" id="ARBA00022840"/>
    </source>
</evidence>
<protein>
    <submittedName>
        <fullName evidence="12">Putative ATP-dependent helicase Lhr</fullName>
        <ecNumber evidence="12">3.6.4.12</ecNumber>
    </submittedName>
</protein>
<proteinExistence type="predicted"/>
<keyword evidence="13" id="KW-1185">Reference proteome</keyword>
<dbReference type="EMBL" id="JGZI01000010">
    <property type="protein sequence ID" value="KFI81418.1"/>
    <property type="molecule type" value="Genomic_DNA"/>
</dbReference>
<evidence type="ECO:0000256" key="6">
    <source>
        <dbReference type="ARBA" id="ARBA00023125"/>
    </source>
</evidence>
<evidence type="ECO:0000256" key="7">
    <source>
        <dbReference type="ARBA" id="ARBA00023204"/>
    </source>
</evidence>
<sequence>MDGSLQVRAVNTVVAQGEHGDMDSALSTFSALTASWFRRSLGTPTEVQREAWPVIASGGNALVSAPTGSGKTLAAFLYAIDRLFVEHQASAPSSKRRPAGVRVLYISPLKALGADVARNLSHPLQGIMELAEKSQSSLDSGDVREISVAVRSGDSTPKQRRAIASHPPEILVTTPESLYLMLTSKTRGILETVDTVIVDEIHALAGNKRGAHLALSLERLDSLAQQPIQRIGLSATVRPLDEVARFLGGTQPVRIVSAPGDARMDLSVVEPLANMRDLTTSASDDERSGASIWPDIERQVLDIVLRHRTTLVFVNSRGLAERLTARLNDLHAQSLGSTGPAAAARSGSGDPRHFPSTIGPSSQMVVAGEDQDAIAMAHHGSVSKERRKRVEEDLKAGRLRCVVATSSLELGIDMGSVDMVVQIAEPLSVSSAVQRVGRADHRVGGVSHAVFFPLTRGQIAGTAAIIESMRSGAIEAIRLPFNPLDILAQQTVAEAAMGELDAEQWYARVRRAAPFARLSRNMYEAVLGMLSGRYTSADFSAFRPILNWDRESASITARPGAQRLAVTSGGTIPDRGSFSVLLPETDSASPSRRVGELDEEMVYESRVGDVITLGTSTWQIREITRDRVIVLPAPGRSARLPFWHGEGVGRDAEYGASLGAFLREVSQGLLSTDDDVALRRKDPEESESDFDQATEARLIEDGLDRFARGNLASLLREQHLSTGIVPDDRNIVVERCRDEEGDWRIIVHSPYGRRVHEPWAMAISARIRESYGHDGAVYAADNGIVLRMPDSESTLAARELLAFDTEALEKLLRSQIGQSALFAARFRECAARALFMPRQDPGRRMPLWQQRLRASQLLGAARSVKNFPLVLESTRECLQDVYDIPGLKALMDSINGGAVRLLDRQTATPSPFAASLLFGYTGAFLYAGDAPQAERNASTLSVDPEVLEGLLGDIDVTELLDDRVMAESEAELQRTADGRHGHGAEGIADLLRVLGPLSSEEVAERWDPQIAHGDMPAVRQEDRAAALEDDLGWLKHRHRIVELAFGGHEYWVNAQDAQALDGGHRDAALRDIVLRYAKTHAPFSTRTIADRFALDHGESMRILGDLQLHESLLDLDGGEDADDGPDLDRRRWLHSSVFRILRSRSLRRIRRSIAAVGADVYQDFLLRRQGVGAPGQGVYQGESGLLRVIEQLEGLALPAAVWESDVFVSRVRDYSPGMLDALLASGEVIWLGSSEQGQTQRQAQGRSQGQALMQRIAFYLADSPLLQGRLHMTLRRIAMNDRDAQAPSGEGGGAERQSHDPSLREHVLRLLSSGGAFLSNQLAPVGSDDSLVSHELWSLVWEGRLTNGTFAPVRAHLEENAPMHRGRRRGTARAMRARPGLRSGLRAMMSGHAELSGLWRAPFTTEQMQDSLADASLSSGRMSTEATEGATERLHEQATAAYLIVLVESLLDRYGVISPAVVNGESIEGGFSALYPVLRRMEEHGSVVRGMYIQGFGAAQFANADTVNLLRSNGVANGDDRSQAALAEGPGRGSGKPHADSPDARQGIGQDCVVLDTSDPANLYGSALDWPASAVMGGATVPSETVSSEAVPSRHAASEDAAGQVESSGSFKASRRFGSAVVIVDGRAVLYANPRGHRLLLFAGADESDQRQAFAALAAYFQRHAKASITFSQINGKALLSDPAMRAMMQDAAFVPVPQGMRLYR</sequence>
<evidence type="ECO:0000256" key="4">
    <source>
        <dbReference type="ARBA" id="ARBA00022806"/>
    </source>
</evidence>
<evidence type="ECO:0000259" key="10">
    <source>
        <dbReference type="PROSITE" id="PS51192"/>
    </source>
</evidence>
<evidence type="ECO:0000256" key="8">
    <source>
        <dbReference type="ARBA" id="ARBA00023235"/>
    </source>
</evidence>
<evidence type="ECO:0000256" key="9">
    <source>
        <dbReference type="SAM" id="MobiDB-lite"/>
    </source>
</evidence>
<evidence type="ECO:0000313" key="13">
    <source>
        <dbReference type="Proteomes" id="UP000029050"/>
    </source>
</evidence>
<dbReference type="InterPro" id="IPR052511">
    <property type="entry name" value="ATP-dep_Helicase"/>
</dbReference>
<keyword evidence="8" id="KW-0413">Isomerase</keyword>
<dbReference type="InterPro" id="IPR014001">
    <property type="entry name" value="Helicase_ATP-bd"/>
</dbReference>
<dbReference type="InterPro" id="IPR055368">
    <property type="entry name" value="WH3_Lhr"/>
</dbReference>
<dbReference type="Pfam" id="PF19306">
    <property type="entry name" value="WHD_Lhr"/>
    <property type="match status" value="1"/>
</dbReference>
<dbReference type="PROSITE" id="PS51194">
    <property type="entry name" value="HELICASE_CTER"/>
    <property type="match status" value="1"/>
</dbReference>
<evidence type="ECO:0000259" key="11">
    <source>
        <dbReference type="PROSITE" id="PS51194"/>
    </source>
</evidence>
<dbReference type="CDD" id="cd18796">
    <property type="entry name" value="SF2_C_LHR"/>
    <property type="match status" value="1"/>
</dbReference>
<feature type="region of interest" description="Disordered" evidence="9">
    <location>
        <begin position="336"/>
        <end position="360"/>
    </location>
</feature>
<dbReference type="CDD" id="cd17922">
    <property type="entry name" value="DEXHc_LHR-like"/>
    <property type="match status" value="1"/>
</dbReference>
<evidence type="ECO:0000256" key="1">
    <source>
        <dbReference type="ARBA" id="ARBA00022741"/>
    </source>
</evidence>
<comment type="caution">
    <text evidence="12">The sequence shown here is derived from an EMBL/GenBank/DDBJ whole genome shotgun (WGS) entry which is preliminary data.</text>
</comment>
<reference evidence="12 13" key="1">
    <citation type="submission" date="2014-03" db="EMBL/GenBank/DDBJ databases">
        <title>Genomics of Bifidobacteria.</title>
        <authorList>
            <person name="Ventura M."/>
            <person name="Milani C."/>
            <person name="Lugli G.A."/>
        </authorList>
    </citation>
    <scope>NUCLEOTIDE SEQUENCE [LARGE SCALE GENOMIC DNA]</scope>
    <source>
        <strain evidence="12 13">LMG 21775</strain>
    </source>
</reference>
<dbReference type="SMART" id="SM00490">
    <property type="entry name" value="HELICc"/>
    <property type="match status" value="1"/>
</dbReference>
<feature type="domain" description="Helicase C-terminal" evidence="11">
    <location>
        <begin position="295"/>
        <end position="485"/>
    </location>
</feature>
<dbReference type="GO" id="GO:0006281">
    <property type="term" value="P:DNA repair"/>
    <property type="evidence" value="ECO:0007669"/>
    <property type="project" value="UniProtKB-KW"/>
</dbReference>
<dbReference type="Pfam" id="PF23234">
    <property type="entry name" value="WHD_4th_Lhr"/>
    <property type="match status" value="1"/>
</dbReference>
<dbReference type="InterPro" id="IPR027417">
    <property type="entry name" value="P-loop_NTPase"/>
</dbReference>
<dbReference type="Pfam" id="PF08494">
    <property type="entry name" value="DEAD_assoc"/>
    <property type="match status" value="1"/>
</dbReference>
<dbReference type="GO" id="GO:0003677">
    <property type="term" value="F:DNA binding"/>
    <property type="evidence" value="ECO:0007669"/>
    <property type="project" value="UniProtKB-KW"/>
</dbReference>
<evidence type="ECO:0000256" key="3">
    <source>
        <dbReference type="ARBA" id="ARBA00022801"/>
    </source>
</evidence>
<dbReference type="Pfam" id="PF23235">
    <property type="entry name" value="WHD_3rd_Lhr"/>
    <property type="match status" value="1"/>
</dbReference>
<keyword evidence="6" id="KW-0238">DNA-binding</keyword>
<dbReference type="InterPro" id="IPR011545">
    <property type="entry name" value="DEAD/DEAH_box_helicase_dom"/>
</dbReference>
<dbReference type="Pfam" id="PF00271">
    <property type="entry name" value="Helicase_C"/>
    <property type="match status" value="1"/>
</dbReference>
<dbReference type="InterPro" id="IPR045628">
    <property type="entry name" value="Lhr_WH_dom"/>
</dbReference>
<feature type="region of interest" description="Disordered" evidence="9">
    <location>
        <begin position="1520"/>
        <end position="1546"/>
    </location>
</feature>
<accession>A0A087CDR8</accession>
<dbReference type="PANTHER" id="PTHR47962">
    <property type="entry name" value="ATP-DEPENDENT HELICASE LHR-RELATED-RELATED"/>
    <property type="match status" value="1"/>
</dbReference>
<dbReference type="GO" id="GO:0016887">
    <property type="term" value="F:ATP hydrolysis activity"/>
    <property type="evidence" value="ECO:0007669"/>
    <property type="project" value="TreeGrafter"/>
</dbReference>
<keyword evidence="4 12" id="KW-0347">Helicase</keyword>
<dbReference type="SUPFAM" id="SSF52540">
    <property type="entry name" value="P-loop containing nucleoside triphosphate hydrolases"/>
    <property type="match status" value="1"/>
</dbReference>
<evidence type="ECO:0000256" key="2">
    <source>
        <dbReference type="ARBA" id="ARBA00022763"/>
    </source>
</evidence>
<dbReference type="PANTHER" id="PTHR47962:SF5">
    <property type="entry name" value="ATP-DEPENDENT HELICASE LHR-RELATED"/>
    <property type="match status" value="1"/>
</dbReference>
<feature type="region of interest" description="Disordered" evidence="9">
    <location>
        <begin position="1585"/>
        <end position="1609"/>
    </location>
</feature>
<keyword evidence="2" id="KW-0227">DNA damage</keyword>
<dbReference type="InterPro" id="IPR001650">
    <property type="entry name" value="Helicase_C-like"/>
</dbReference>
<feature type="domain" description="Helicase ATP-binding" evidence="10">
    <location>
        <begin position="52"/>
        <end position="255"/>
    </location>
</feature>
<dbReference type="Gene3D" id="3.40.50.300">
    <property type="entry name" value="P-loop containing nucleotide triphosphate hydrolases"/>
    <property type="match status" value="2"/>
</dbReference>